<protein>
    <submittedName>
        <fullName evidence="5">Hydantoinase B/oxoprolinase family protein</fullName>
    </submittedName>
</protein>
<organism evidence="5 8">
    <name type="scientific">Bradyrhizobium zhengyangense</name>
    <dbReference type="NCBI Taxonomy" id="2911009"/>
    <lineage>
        <taxon>Bacteria</taxon>
        <taxon>Pseudomonadati</taxon>
        <taxon>Pseudomonadota</taxon>
        <taxon>Alphaproteobacteria</taxon>
        <taxon>Hyphomicrobiales</taxon>
        <taxon>Nitrobacteraceae</taxon>
        <taxon>Bradyrhizobium</taxon>
    </lineage>
</organism>
<feature type="domain" description="Hydantoinase/oxoprolinase N-terminal" evidence="4">
    <location>
        <begin position="8"/>
        <end position="181"/>
    </location>
</feature>
<accession>A0A9X1RET7</accession>
<feature type="domain" description="Hydantoinase A/oxoprolinase" evidence="2">
    <location>
        <begin position="205"/>
        <end position="498"/>
    </location>
</feature>
<dbReference type="RefSeq" id="WP_128958244.1">
    <property type="nucleotide sequence ID" value="NZ_JAKLTY010000014.1"/>
</dbReference>
<dbReference type="PANTHER" id="PTHR11365">
    <property type="entry name" value="5-OXOPROLINASE RELATED"/>
    <property type="match status" value="1"/>
</dbReference>
<dbReference type="Pfam" id="PF02538">
    <property type="entry name" value="Hydantoinase_B"/>
    <property type="match status" value="1"/>
</dbReference>
<evidence type="ECO:0000259" key="4">
    <source>
        <dbReference type="Pfam" id="PF05378"/>
    </source>
</evidence>
<reference evidence="5" key="1">
    <citation type="submission" date="2022-01" db="EMBL/GenBank/DDBJ databases">
        <title>Genome sequnece data of strain Bradyrhizobium sp. nov.</title>
        <authorList>
            <person name="Zhang J."/>
        </authorList>
    </citation>
    <scope>NUCLEOTIDE SEQUENCE</scope>
    <source>
        <strain evidence="6">WYCCWR 12774</strain>
        <strain evidence="5">WYCCWR 13023</strain>
    </source>
</reference>
<dbReference type="AlphaFoldDB" id="A0A9X1RET7"/>
<dbReference type="InterPro" id="IPR045079">
    <property type="entry name" value="Oxoprolinase-like"/>
</dbReference>
<evidence type="ECO:0000313" key="6">
    <source>
        <dbReference type="EMBL" id="MCG2670818.1"/>
    </source>
</evidence>
<dbReference type="SUPFAM" id="SSF53067">
    <property type="entry name" value="Actin-like ATPase domain"/>
    <property type="match status" value="1"/>
</dbReference>
<gene>
    <name evidence="6" type="ORF">L6637_28000</name>
    <name evidence="5" type="ORF">L6654_21945</name>
</gene>
<dbReference type="Proteomes" id="UP001139054">
    <property type="component" value="Unassembled WGS sequence"/>
</dbReference>
<dbReference type="InterPro" id="IPR003692">
    <property type="entry name" value="Hydantoinase_B"/>
</dbReference>
<dbReference type="EMBL" id="JAKLUA010000011">
    <property type="protein sequence ID" value="MCG2670818.1"/>
    <property type="molecule type" value="Genomic_DNA"/>
</dbReference>
<dbReference type="PANTHER" id="PTHR11365:SF23">
    <property type="entry name" value="HYPOTHETICAL 5-OXOPROLINASE (EUROFUNG)-RELATED"/>
    <property type="match status" value="1"/>
</dbReference>
<evidence type="ECO:0000313" key="8">
    <source>
        <dbReference type="Proteomes" id="UP001139054"/>
    </source>
</evidence>
<dbReference type="GO" id="GO:0017168">
    <property type="term" value="F:5-oxoprolinase (ATP-hydrolyzing) activity"/>
    <property type="evidence" value="ECO:0007669"/>
    <property type="project" value="TreeGrafter"/>
</dbReference>
<dbReference type="GO" id="GO:0006749">
    <property type="term" value="P:glutathione metabolic process"/>
    <property type="evidence" value="ECO:0007669"/>
    <property type="project" value="TreeGrafter"/>
</dbReference>
<evidence type="ECO:0000313" key="5">
    <source>
        <dbReference type="EMBL" id="MCG2629304.1"/>
    </source>
</evidence>
<dbReference type="GO" id="GO:0005829">
    <property type="term" value="C:cytosol"/>
    <property type="evidence" value="ECO:0007669"/>
    <property type="project" value="TreeGrafter"/>
</dbReference>
<comment type="similarity">
    <text evidence="1">Belongs to the oxoprolinase family.</text>
</comment>
<proteinExistence type="inferred from homology"/>
<comment type="caution">
    <text evidence="5">The sequence shown here is derived from an EMBL/GenBank/DDBJ whole genome shotgun (WGS) entry which is preliminary data.</text>
</comment>
<dbReference type="Pfam" id="PF05378">
    <property type="entry name" value="Hydant_A_N"/>
    <property type="match status" value="1"/>
</dbReference>
<evidence type="ECO:0000256" key="1">
    <source>
        <dbReference type="ARBA" id="ARBA00010403"/>
    </source>
</evidence>
<name>A0A9X1RET7_9BRAD</name>
<keyword evidence="7" id="KW-1185">Reference proteome</keyword>
<dbReference type="InterPro" id="IPR008040">
    <property type="entry name" value="Hydant_A_N"/>
</dbReference>
<evidence type="ECO:0000259" key="3">
    <source>
        <dbReference type="Pfam" id="PF02538"/>
    </source>
</evidence>
<dbReference type="EMBL" id="JAKLTY010000014">
    <property type="protein sequence ID" value="MCG2629304.1"/>
    <property type="molecule type" value="Genomic_DNA"/>
</dbReference>
<dbReference type="InterPro" id="IPR002821">
    <property type="entry name" value="Hydantoinase_A"/>
</dbReference>
<dbReference type="InterPro" id="IPR043129">
    <property type="entry name" value="ATPase_NBD"/>
</dbReference>
<dbReference type="Pfam" id="PF01968">
    <property type="entry name" value="Hydantoinase_A"/>
    <property type="match status" value="1"/>
</dbReference>
<evidence type="ECO:0000259" key="2">
    <source>
        <dbReference type="Pfam" id="PF01968"/>
    </source>
</evidence>
<evidence type="ECO:0000313" key="7">
    <source>
        <dbReference type="Proteomes" id="UP001139012"/>
    </source>
</evidence>
<dbReference type="Proteomes" id="UP001139012">
    <property type="component" value="Unassembled WGS sequence"/>
</dbReference>
<feature type="domain" description="Hydantoinase B/oxoprolinase" evidence="3">
    <location>
        <begin position="705"/>
        <end position="1217"/>
    </location>
</feature>
<sequence>MTKKIETRLAIDIGGTFTDVVLDGPFGRVTRKVLTTVAQPEVGLMNGAKQLLATVNLDFSKVDVFIHGTTLATNAVLERKGAKTALIATAGFRDVLEVGSEGRYDQYDLQLTKPLPLIPRERRYTVAERIDAKGDVKLELDLAELAEIVNKLRKSLVESVAIAFLHSYANSEHERKAARFLAGQMPDLSITMSSDVCPEIREYERTSTAAANAYVKPLINGYLERMEAALTAAGFTGRLFLVTSGGGLTSIETAKRYPIRLVESGPAGGAIYAAQRARRLGDKRVVSFDMGGTTAKVCLIQDGEPVTANSFEVDRTHRFMKGSGLPLRIPAVELVEIGAGGGSIAGVDRLRRVTVGPQSAGSQPGPACYPGGGSGATVTDADLALGLLDPGAFAGGRVQLDPQAASRALDAAVGKKLGLSSKTAAFAITETVCESMASAVRVHAAERGEPIADYTMIAFGGAAPLHAAWVAEKVGIRKVVVPRNAGVGSAVGFLEAPISFELIRSKHVNLASVDPAEIGAFLDALAADTIALVKTEGAELVERCVAHMRYVGQGHEISVVLPDRSKPLTGTVLREWFEDLYGRLFTRFIPGAAIEVLSWSVTVSTTRKSVEPTALIWNIGEPSDAGVREVFDGTASKSIVVPAYNRSQMANGLTIRGPALIVEDETTTFITSRFSASIDGDGSIVMQRIAASEQAVETRNLNSAIHHQVLWNRLLALVEEQAQILIRTAFSPLVRACGDVSVGVFDLYGRMLAQAVTGTPGHVNTMAESVKHFLGRFPTTTMKPGDAYITNDPWLGTGHLNDFVVVTPCFHKDKCVALFACTSHLMDIGGLGAGTEAPDVFAEGLYIPLIKLIDAGTVNETLMAVIEANTRLPVDTIGDTYSLAACNDVGVRRLQETMTEFRLDDLSELADFILERSRQAVLKEIVSLPKGTWRNEMIVDGYNEPLTLRAALTINEDGIVVDFAGSAPAVIKGINVPLTYATAYTSFAISCAIADDIPNNAGSLSLLKVLAPEGCIVNARKPSPVGARHVIGQMLPDLVFGCLLQILPERIPAEGSSCMWNIALRGTFTVGERKGRNYSLTVTTSGGMGARFTKDGLSATAFPTGIQCMPIEIAETQIPFVFWRKELRIDSGGPGRTRGGLGQIIEVENADGTAFRLSAAFERVKNPARGRLGGENGGAGYVGLASGRPIAGKGLQTIEAGDRLVIHTPGGGGLGNPKERPAALIERDVFEGRLSQEAAARLYGHRDREAS</sequence>